<dbReference type="Gene3D" id="3.30.420.10">
    <property type="entry name" value="Ribonuclease H-like superfamily/Ribonuclease H"/>
    <property type="match status" value="1"/>
</dbReference>
<dbReference type="GO" id="GO:0016787">
    <property type="term" value="F:hydrolase activity"/>
    <property type="evidence" value="ECO:0007669"/>
    <property type="project" value="UniProtKB-KW"/>
</dbReference>
<dbReference type="GO" id="GO:0005634">
    <property type="term" value="C:nucleus"/>
    <property type="evidence" value="ECO:0007669"/>
    <property type="project" value="UniProtKB-ARBA"/>
</dbReference>
<evidence type="ECO:0000256" key="4">
    <source>
        <dbReference type="ARBA" id="ARBA00022723"/>
    </source>
</evidence>
<dbReference type="InterPro" id="IPR039537">
    <property type="entry name" value="Retrotran_Ty1/copia-like"/>
</dbReference>
<feature type="region of interest" description="Disordered" evidence="15">
    <location>
        <begin position="196"/>
        <end position="226"/>
    </location>
</feature>
<evidence type="ECO:0000313" key="18">
    <source>
        <dbReference type="Proteomes" id="UP000249723"/>
    </source>
</evidence>
<dbReference type="GO" id="GO:0004519">
    <property type="term" value="F:endonuclease activity"/>
    <property type="evidence" value="ECO:0007669"/>
    <property type="project" value="UniProtKB-KW"/>
</dbReference>
<evidence type="ECO:0000256" key="3">
    <source>
        <dbReference type="ARBA" id="ARBA00022722"/>
    </source>
</evidence>
<reference evidence="18" key="1">
    <citation type="submission" date="2016-10" db="EMBL/GenBank/DDBJ databases">
        <authorList>
            <person name="Jeantristanb JTB J.-T."/>
            <person name="Ricardo R."/>
        </authorList>
    </citation>
    <scope>NUCLEOTIDE SEQUENCE [LARGE SCALE GENOMIC DNA]</scope>
</reference>
<dbReference type="STRING" id="289078.A0A2X0MR52"/>
<dbReference type="GO" id="GO:0006310">
    <property type="term" value="P:DNA recombination"/>
    <property type="evidence" value="ECO:0007669"/>
    <property type="project" value="UniProtKB-KW"/>
</dbReference>
<organism evidence="17 18">
    <name type="scientific">Microbotryum saponariae</name>
    <dbReference type="NCBI Taxonomy" id="289078"/>
    <lineage>
        <taxon>Eukaryota</taxon>
        <taxon>Fungi</taxon>
        <taxon>Dikarya</taxon>
        <taxon>Basidiomycota</taxon>
        <taxon>Pucciniomycotina</taxon>
        <taxon>Microbotryomycetes</taxon>
        <taxon>Microbotryales</taxon>
        <taxon>Microbotryaceae</taxon>
        <taxon>Microbotryum</taxon>
    </lineage>
</organism>
<keyword evidence="6" id="KW-0378">Hydrolase</keyword>
<dbReference type="PANTHER" id="PTHR42648">
    <property type="entry name" value="TRANSPOSASE, PUTATIVE-RELATED"/>
    <property type="match status" value="1"/>
</dbReference>
<keyword evidence="5" id="KW-0255">Endonuclease</keyword>
<evidence type="ECO:0000256" key="7">
    <source>
        <dbReference type="ARBA" id="ARBA00022842"/>
    </source>
</evidence>
<keyword evidence="3" id="KW-0540">Nuclease</keyword>
<dbReference type="InterPro" id="IPR012337">
    <property type="entry name" value="RNaseH-like_sf"/>
</dbReference>
<keyword evidence="10" id="KW-0695">RNA-directed DNA polymerase</keyword>
<keyword evidence="8" id="KW-0694">RNA-binding</keyword>
<evidence type="ECO:0000256" key="5">
    <source>
        <dbReference type="ARBA" id="ARBA00022759"/>
    </source>
</evidence>
<keyword evidence="2" id="KW-0548">Nucleotidyltransferase</keyword>
<dbReference type="EMBL" id="FMWP01000060">
    <property type="protein sequence ID" value="SCZ94934.1"/>
    <property type="molecule type" value="Genomic_DNA"/>
</dbReference>
<evidence type="ECO:0000256" key="12">
    <source>
        <dbReference type="ARBA" id="ARBA00023172"/>
    </source>
</evidence>
<keyword evidence="7" id="KW-0460">Magnesium</keyword>
<gene>
    <name evidence="17" type="ORF">BZ3500_MVSOF-1268-A1-R1_CHR11-3G03490</name>
</gene>
<dbReference type="GO" id="GO:0003887">
    <property type="term" value="F:DNA-directed DNA polymerase activity"/>
    <property type="evidence" value="ECO:0007669"/>
    <property type="project" value="UniProtKB-KW"/>
</dbReference>
<accession>A0A2X0MR52</accession>
<keyword evidence="9" id="KW-0229">DNA integration</keyword>
<dbReference type="Pfam" id="PF25597">
    <property type="entry name" value="SH3_retrovirus"/>
    <property type="match status" value="1"/>
</dbReference>
<keyword evidence="11" id="KW-0808">Transferase</keyword>
<proteinExistence type="predicted"/>
<comment type="catalytic activity">
    <reaction evidence="13">
        <text>DNA(n) + a 2'-deoxyribonucleoside 5'-triphosphate = DNA(n+1) + diphosphate</text>
        <dbReference type="Rhea" id="RHEA:22508"/>
        <dbReference type="Rhea" id="RHEA-COMP:17339"/>
        <dbReference type="Rhea" id="RHEA-COMP:17340"/>
        <dbReference type="ChEBI" id="CHEBI:33019"/>
        <dbReference type="ChEBI" id="CHEBI:61560"/>
        <dbReference type="ChEBI" id="CHEBI:173112"/>
        <dbReference type="EC" id="2.7.7.49"/>
    </reaction>
</comment>
<feature type="domain" description="Integrase catalytic" evidence="16">
    <location>
        <begin position="1"/>
        <end position="85"/>
    </location>
</feature>
<dbReference type="GO" id="GO:0015074">
    <property type="term" value="P:DNA integration"/>
    <property type="evidence" value="ECO:0007669"/>
    <property type="project" value="UniProtKB-KW"/>
</dbReference>
<evidence type="ECO:0000256" key="8">
    <source>
        <dbReference type="ARBA" id="ARBA00022884"/>
    </source>
</evidence>
<evidence type="ECO:0000256" key="15">
    <source>
        <dbReference type="SAM" id="MobiDB-lite"/>
    </source>
</evidence>
<dbReference type="GO" id="GO:0032196">
    <property type="term" value="P:transposition"/>
    <property type="evidence" value="ECO:0007669"/>
    <property type="project" value="UniProtKB-KW"/>
</dbReference>
<name>A0A2X0MR52_9BASI</name>
<sequence length="226" mass="25912">MDRQPYCSHHGITRQLTIPYTPEQNGRAERTNRTIIEGTIALLQHSGLPMTLWREALRYVVDTKNLSPHSAIDHKIPDTIWYGKPPSTANLRAFGCRAWHTTPQHKRAKLDPKAKPFIFVGIENKTKAWTLYDPETISFFQSCDVRFDENIFPARDAPTGLLNFILLQAFEHFNIGPPFVRHRQLAITTLMFHRPSRASPMHDTRSSQPLTCRPGLPRSPTLDHGR</sequence>
<dbReference type="GO" id="GO:0003723">
    <property type="term" value="F:RNA binding"/>
    <property type="evidence" value="ECO:0007669"/>
    <property type="project" value="UniProtKB-KW"/>
</dbReference>
<dbReference type="AlphaFoldDB" id="A0A2X0MR52"/>
<evidence type="ECO:0000256" key="11">
    <source>
        <dbReference type="ARBA" id="ARBA00022932"/>
    </source>
</evidence>
<evidence type="ECO:0000259" key="16">
    <source>
        <dbReference type="PROSITE" id="PS50994"/>
    </source>
</evidence>
<dbReference type="InterPro" id="IPR057670">
    <property type="entry name" value="SH3_retrovirus"/>
</dbReference>
<keyword evidence="11" id="KW-0239">DNA-directed DNA polymerase</keyword>
<keyword evidence="4" id="KW-0479">Metal-binding</keyword>
<dbReference type="InterPro" id="IPR036397">
    <property type="entry name" value="RNaseH_sf"/>
</dbReference>
<evidence type="ECO:0000256" key="6">
    <source>
        <dbReference type="ARBA" id="ARBA00022801"/>
    </source>
</evidence>
<evidence type="ECO:0000256" key="9">
    <source>
        <dbReference type="ARBA" id="ARBA00022908"/>
    </source>
</evidence>
<evidence type="ECO:0000256" key="13">
    <source>
        <dbReference type="ARBA" id="ARBA00048173"/>
    </source>
</evidence>
<evidence type="ECO:0000256" key="14">
    <source>
        <dbReference type="ARBA" id="ARBA00049244"/>
    </source>
</evidence>
<dbReference type="Proteomes" id="UP000249723">
    <property type="component" value="Unassembled WGS sequence"/>
</dbReference>
<dbReference type="SUPFAM" id="SSF53098">
    <property type="entry name" value="Ribonuclease H-like"/>
    <property type="match status" value="1"/>
</dbReference>
<dbReference type="InterPro" id="IPR001584">
    <property type="entry name" value="Integrase_cat-core"/>
</dbReference>
<dbReference type="GO" id="GO:0003964">
    <property type="term" value="F:RNA-directed DNA polymerase activity"/>
    <property type="evidence" value="ECO:0007669"/>
    <property type="project" value="UniProtKB-KW"/>
</dbReference>
<keyword evidence="18" id="KW-1185">Reference proteome</keyword>
<keyword evidence="1" id="KW-0815">Transposition</keyword>
<evidence type="ECO:0000256" key="1">
    <source>
        <dbReference type="ARBA" id="ARBA00022578"/>
    </source>
</evidence>
<comment type="catalytic activity">
    <reaction evidence="14">
        <text>DNA(n) + a 2'-deoxyribonucleoside 5'-triphosphate = DNA(n+1) + diphosphate</text>
        <dbReference type="Rhea" id="RHEA:22508"/>
        <dbReference type="Rhea" id="RHEA-COMP:17339"/>
        <dbReference type="Rhea" id="RHEA-COMP:17340"/>
        <dbReference type="ChEBI" id="CHEBI:33019"/>
        <dbReference type="ChEBI" id="CHEBI:61560"/>
        <dbReference type="ChEBI" id="CHEBI:173112"/>
        <dbReference type="EC" id="2.7.7.7"/>
    </reaction>
</comment>
<dbReference type="GO" id="GO:0046872">
    <property type="term" value="F:metal ion binding"/>
    <property type="evidence" value="ECO:0007669"/>
    <property type="project" value="UniProtKB-KW"/>
</dbReference>
<evidence type="ECO:0000313" key="17">
    <source>
        <dbReference type="EMBL" id="SCZ94934.1"/>
    </source>
</evidence>
<dbReference type="PANTHER" id="PTHR42648:SF11">
    <property type="entry name" value="TRANSPOSON TY4-P GAG-POL POLYPROTEIN"/>
    <property type="match status" value="1"/>
</dbReference>
<dbReference type="PROSITE" id="PS50994">
    <property type="entry name" value="INTEGRASE"/>
    <property type="match status" value="1"/>
</dbReference>
<evidence type="ECO:0000256" key="10">
    <source>
        <dbReference type="ARBA" id="ARBA00022918"/>
    </source>
</evidence>
<keyword evidence="12" id="KW-0233">DNA recombination</keyword>
<protein>
    <submittedName>
        <fullName evidence="17">BZ3500_MvSof-1268-A1-R1_Chr11-3g03490 protein</fullName>
    </submittedName>
</protein>
<evidence type="ECO:0000256" key="2">
    <source>
        <dbReference type="ARBA" id="ARBA00022695"/>
    </source>
</evidence>